<dbReference type="EMBL" id="ACIS01000009">
    <property type="protein sequence ID" value="EEG07459.1"/>
    <property type="molecule type" value="Genomic_DNA"/>
</dbReference>
<keyword evidence="2 3" id="KW-0732">Signal</keyword>
<evidence type="ECO:0000313" key="6">
    <source>
        <dbReference type="Proteomes" id="UP000003165"/>
    </source>
</evidence>
<evidence type="ECO:0000256" key="3">
    <source>
        <dbReference type="SAM" id="SignalP"/>
    </source>
</evidence>
<dbReference type="eggNOG" id="COG0683">
    <property type="taxonomic scope" value="Bacteria"/>
</dbReference>
<dbReference type="InterPro" id="IPR028082">
    <property type="entry name" value="Peripla_BP_I"/>
</dbReference>
<evidence type="ECO:0000313" key="5">
    <source>
        <dbReference type="EMBL" id="EEG07459.1"/>
    </source>
</evidence>
<evidence type="ECO:0000259" key="4">
    <source>
        <dbReference type="Pfam" id="PF13458"/>
    </source>
</evidence>
<feature type="signal peptide" evidence="3">
    <location>
        <begin position="1"/>
        <end position="23"/>
    </location>
</feature>
<protein>
    <submittedName>
        <fullName evidence="5">Extracellular ligand-binding receptor</fullName>
    </submittedName>
</protein>
<dbReference type="PANTHER" id="PTHR30483">
    <property type="entry name" value="LEUCINE-SPECIFIC-BINDING PROTEIN"/>
    <property type="match status" value="1"/>
</dbReference>
<accession>B9Z7E4</accession>
<dbReference type="RefSeq" id="WP_008955299.1">
    <property type="nucleotide sequence ID" value="NZ_ACIS01000009.1"/>
</dbReference>
<dbReference type="Proteomes" id="UP000003165">
    <property type="component" value="Unassembled WGS sequence"/>
</dbReference>
<dbReference type="PANTHER" id="PTHR30483:SF6">
    <property type="entry name" value="PERIPLASMIC BINDING PROTEIN OF ABC TRANSPORTER FOR NATURAL AMINO ACIDS"/>
    <property type="match status" value="1"/>
</dbReference>
<evidence type="ECO:0000256" key="1">
    <source>
        <dbReference type="ARBA" id="ARBA00010062"/>
    </source>
</evidence>
<gene>
    <name evidence="5" type="ORF">FuraDRAFT_3280</name>
</gene>
<dbReference type="AlphaFoldDB" id="B9Z7E4"/>
<sequence precursor="true">MKTTILKRALMLAGLLWATLAGAVEPIRIGVPGAYTGGSSPMGLSMRNGIRLAAQEINARGGVLGRPLQLVERDDGGNALRGRRVNAELIRQPVVATVGLVNTAVAEAVVGLYQEARVPLVIAVATAAKLTQPARDGYVFRVALSDTVQARLIAREAVERAGYRRIAIFADTTRYGEQGVMELTAALARYGVRPVAVERFDLHERDMDEPLRQAARQGAQVILTYAIGPELVEIANGMARMDWQVPLIGSWTLSMSNFIDNAGPNADGTRMVQTFIPEGAGGRRKAFIDAYLALSHGRRIASPPSAAQGYDAMLLLAGAIQQAGSTDRAAIRRALEQLQRPVDGVITRYRRPFSPTSHEAIDETVPVIGKVAGGEVVHAYREDRLKGMK</sequence>
<comment type="similarity">
    <text evidence="1">Belongs to the leucine-binding protein family.</text>
</comment>
<keyword evidence="6" id="KW-1185">Reference proteome</keyword>
<feature type="domain" description="Leucine-binding protein" evidence="4">
    <location>
        <begin position="26"/>
        <end position="349"/>
    </location>
</feature>
<name>B9Z7E4_9NEIS</name>
<dbReference type="SUPFAM" id="SSF53822">
    <property type="entry name" value="Periplasmic binding protein-like I"/>
    <property type="match status" value="1"/>
</dbReference>
<dbReference type="InterPro" id="IPR051010">
    <property type="entry name" value="BCAA_transport"/>
</dbReference>
<feature type="chain" id="PRO_5002895256" evidence="3">
    <location>
        <begin position="24"/>
        <end position="389"/>
    </location>
</feature>
<dbReference type="CDD" id="cd06335">
    <property type="entry name" value="PBP1_ABC_ligand_binding-like"/>
    <property type="match status" value="1"/>
</dbReference>
<keyword evidence="5" id="KW-0675">Receptor</keyword>
<comment type="caution">
    <text evidence="5">The sequence shown here is derived from an EMBL/GenBank/DDBJ whole genome shotgun (WGS) entry which is preliminary data.</text>
</comment>
<dbReference type="InterPro" id="IPR028081">
    <property type="entry name" value="Leu-bd"/>
</dbReference>
<dbReference type="Pfam" id="PF13458">
    <property type="entry name" value="Peripla_BP_6"/>
    <property type="match status" value="1"/>
</dbReference>
<organism evidence="5 6">
    <name type="scientific">Pseudogulbenkiania ferrooxidans 2002</name>
    <dbReference type="NCBI Taxonomy" id="279714"/>
    <lineage>
        <taxon>Bacteria</taxon>
        <taxon>Pseudomonadati</taxon>
        <taxon>Pseudomonadota</taxon>
        <taxon>Betaproteobacteria</taxon>
        <taxon>Neisseriales</taxon>
        <taxon>Chromobacteriaceae</taxon>
        <taxon>Pseudogulbenkiania</taxon>
    </lineage>
</organism>
<reference evidence="5 6" key="1">
    <citation type="submission" date="2009-02" db="EMBL/GenBank/DDBJ databases">
        <title>Sequencing of the draft genome and assembly of Lutiella nitroferrum 2002.</title>
        <authorList>
            <consortium name="US DOE Joint Genome Institute (JGI-PGF)"/>
            <person name="Lucas S."/>
            <person name="Copeland A."/>
            <person name="Lapidus A."/>
            <person name="Glavina del Rio T."/>
            <person name="Tice H."/>
            <person name="Bruce D."/>
            <person name="Goodwin L."/>
            <person name="Pitluck S."/>
            <person name="Larimer F."/>
            <person name="Land M.L."/>
            <person name="Hauser L."/>
            <person name="Coates J.D."/>
        </authorList>
    </citation>
    <scope>NUCLEOTIDE SEQUENCE [LARGE SCALE GENOMIC DNA]</scope>
    <source>
        <strain evidence="5 6">2002</strain>
    </source>
</reference>
<proteinExistence type="inferred from homology"/>
<evidence type="ECO:0000256" key="2">
    <source>
        <dbReference type="ARBA" id="ARBA00022729"/>
    </source>
</evidence>
<dbReference type="Gene3D" id="3.40.50.2300">
    <property type="match status" value="2"/>
</dbReference>